<dbReference type="GO" id="GO:0032259">
    <property type="term" value="P:methylation"/>
    <property type="evidence" value="ECO:0007669"/>
    <property type="project" value="UniProtKB-KW"/>
</dbReference>
<evidence type="ECO:0000313" key="8">
    <source>
        <dbReference type="Proteomes" id="UP000018291"/>
    </source>
</evidence>
<dbReference type="EMBL" id="CANL01000057">
    <property type="protein sequence ID" value="CCM65192.1"/>
    <property type="molecule type" value="Genomic_DNA"/>
</dbReference>
<gene>
    <name evidence="7" type="ORF">BN381_600006</name>
</gene>
<dbReference type="Pfam" id="PF22837">
    <property type="entry name" value="M_Eco57I_C"/>
    <property type="match status" value="1"/>
</dbReference>
<dbReference type="InterPro" id="IPR054520">
    <property type="entry name" value="M_Eco57I_C"/>
</dbReference>
<dbReference type="eggNOG" id="COG0827">
    <property type="taxonomic scope" value="Bacteria"/>
</dbReference>
<name>R4Z793_9ACTN</name>
<comment type="caution">
    <text evidence="7">The sequence shown here is derived from an EMBL/GenBank/DDBJ whole genome shotgun (WGS) entry which is preliminary data.</text>
</comment>
<dbReference type="PRINTS" id="PR00507">
    <property type="entry name" value="N12N6MTFRASE"/>
</dbReference>
<dbReference type="InterPro" id="IPR003356">
    <property type="entry name" value="DNA_methylase_A-5"/>
</dbReference>
<reference evidence="7 8" key="1">
    <citation type="journal article" date="2013" name="ISME J.">
        <title>Metabolic model for the filamentous 'Candidatus Microthrix parvicella' based on genomic and metagenomic analyses.</title>
        <authorList>
            <person name="Jon McIlroy S."/>
            <person name="Kristiansen R."/>
            <person name="Albertsen M."/>
            <person name="Michael Karst S."/>
            <person name="Rossetti S."/>
            <person name="Lund Nielsen J."/>
            <person name="Tandoi V."/>
            <person name="James Seviour R."/>
            <person name="Nielsen P.H."/>
        </authorList>
    </citation>
    <scope>NUCLEOTIDE SEQUENCE [LARGE SCALE GENOMIC DNA]</scope>
    <source>
        <strain evidence="7 8">RN1</strain>
    </source>
</reference>
<protein>
    <submittedName>
        <fullName evidence="7">Putative DNA methylase</fullName>
    </submittedName>
</protein>
<dbReference type="InterPro" id="IPR029063">
    <property type="entry name" value="SAM-dependent_MTases_sf"/>
</dbReference>
<dbReference type="InterPro" id="IPR050953">
    <property type="entry name" value="N4_N6_ade-DNA_methylase"/>
</dbReference>
<dbReference type="PANTHER" id="PTHR33841">
    <property type="entry name" value="DNA METHYLTRANSFERASE YEEA-RELATED"/>
    <property type="match status" value="1"/>
</dbReference>
<sequence length="548" mass="59582">MSDPLFSSLGHLEERKARGAFFTPPDLADFIAAWAIRSPKDRVLEPSCGDAAFLLSAGQRLIDLGCGETKAALRGVEIHAASAAEAASRTANVGAPATVVTGDFFDHEADKSWNVVLGNPPYVRYQGFTGENRRKGQGAALAQGVRLTGLASSWAPFVAHAAGHLTPSGRLGLVLPGELLTTNYAAAIRSFLMSRFRSVRLVMFERRVFPDVSEEVILLLAEGAGPTDHFLVHQVDDLEALSAIDDSAARWKPKRSDEKWSPALLPSGAAESYRKIVGQGAFERLDAWGATQLGAVTGNNSWFTMTTDRASRLRLEASDLVPVSPPGSKHLRGLAFNTATWKEMGTNGSRVWLFRPPGEPNPAAQALIREGEAEGIQNAYKCRVRSPWWRVPISQPGHLLFTYMNHETPRLVTNSARVRHLNSVHAVRLKSGRVRLGSALLPLAALNTLTSLSAELVGRSYGGGILKLEPTEANTLAVPSLATLQSWSVALQSLMPQLEKPLRGGALNDVIRQVDDALLIETLGLRKRDVRALEDARMMMFERRSARK</sequence>
<keyword evidence="2" id="KW-0808">Transferase</keyword>
<dbReference type="STRING" id="1229780.BN381_600006"/>
<accession>R4Z793</accession>
<evidence type="ECO:0000259" key="6">
    <source>
        <dbReference type="Pfam" id="PF22837"/>
    </source>
</evidence>
<dbReference type="Gene3D" id="3.40.50.150">
    <property type="entry name" value="Vaccinia Virus protein VP39"/>
    <property type="match status" value="1"/>
</dbReference>
<feature type="domain" description="DNA methylase adenine-specific" evidence="5">
    <location>
        <begin position="13"/>
        <end position="219"/>
    </location>
</feature>
<keyword evidence="3" id="KW-0949">S-adenosyl-L-methionine</keyword>
<dbReference type="SUPFAM" id="SSF53335">
    <property type="entry name" value="S-adenosyl-L-methionine-dependent methyltransferases"/>
    <property type="match status" value="1"/>
</dbReference>
<dbReference type="GO" id="GO:0008170">
    <property type="term" value="F:N-methyltransferase activity"/>
    <property type="evidence" value="ECO:0007669"/>
    <property type="project" value="InterPro"/>
</dbReference>
<feature type="domain" description="Type II methyltransferase M.Eco57I C-terminal" evidence="6">
    <location>
        <begin position="258"/>
        <end position="519"/>
    </location>
</feature>
<evidence type="ECO:0000256" key="3">
    <source>
        <dbReference type="ARBA" id="ARBA00022691"/>
    </source>
</evidence>
<evidence type="ECO:0000259" key="5">
    <source>
        <dbReference type="Pfam" id="PF02384"/>
    </source>
</evidence>
<organism evidence="7 8">
    <name type="scientific">Candidatus Neomicrothrix parvicella RN1</name>
    <dbReference type="NCBI Taxonomy" id="1229780"/>
    <lineage>
        <taxon>Bacteria</taxon>
        <taxon>Bacillati</taxon>
        <taxon>Actinomycetota</taxon>
        <taxon>Acidimicrobiia</taxon>
        <taxon>Acidimicrobiales</taxon>
        <taxon>Microthrixaceae</taxon>
        <taxon>Candidatus Neomicrothrix</taxon>
    </lineage>
</organism>
<dbReference type="OrthoDB" id="32195at2"/>
<keyword evidence="8" id="KW-1185">Reference proteome</keyword>
<dbReference type="HOGENOM" id="CLU_020255_1_0_11"/>
<evidence type="ECO:0000256" key="2">
    <source>
        <dbReference type="ARBA" id="ARBA00022679"/>
    </source>
</evidence>
<dbReference type="Pfam" id="PF02384">
    <property type="entry name" value="N6_Mtase"/>
    <property type="match status" value="1"/>
</dbReference>
<keyword evidence="1 7" id="KW-0489">Methyltransferase</keyword>
<proteinExistence type="predicted"/>
<dbReference type="GO" id="GO:0003677">
    <property type="term" value="F:DNA binding"/>
    <property type="evidence" value="ECO:0007669"/>
    <property type="project" value="InterPro"/>
</dbReference>
<dbReference type="AlphaFoldDB" id="R4Z793"/>
<dbReference type="InterPro" id="IPR002052">
    <property type="entry name" value="DNA_methylase_N6_adenine_CS"/>
</dbReference>
<dbReference type="GO" id="GO:0009307">
    <property type="term" value="P:DNA restriction-modification system"/>
    <property type="evidence" value="ECO:0007669"/>
    <property type="project" value="UniProtKB-KW"/>
</dbReference>
<keyword evidence="4" id="KW-0680">Restriction system</keyword>
<dbReference type="PANTHER" id="PTHR33841:SF5">
    <property type="entry name" value="DNA METHYLASE (MODIFICATION METHYLASE) (METHYLTRANSFERASE)-RELATED"/>
    <property type="match status" value="1"/>
</dbReference>
<evidence type="ECO:0000256" key="1">
    <source>
        <dbReference type="ARBA" id="ARBA00022603"/>
    </source>
</evidence>
<dbReference type="GO" id="GO:0009007">
    <property type="term" value="F:site-specific DNA-methyltransferase (adenine-specific) activity"/>
    <property type="evidence" value="ECO:0007669"/>
    <property type="project" value="UniProtKB-EC"/>
</dbReference>
<dbReference type="PROSITE" id="PS00092">
    <property type="entry name" value="N6_MTASE"/>
    <property type="match status" value="1"/>
</dbReference>
<dbReference type="Proteomes" id="UP000018291">
    <property type="component" value="Unassembled WGS sequence"/>
</dbReference>
<dbReference type="RefSeq" id="WP_012229704.1">
    <property type="nucleotide sequence ID" value="NZ_HG422565.1"/>
</dbReference>
<evidence type="ECO:0000256" key="4">
    <source>
        <dbReference type="ARBA" id="ARBA00022747"/>
    </source>
</evidence>
<evidence type="ECO:0000313" key="7">
    <source>
        <dbReference type="EMBL" id="CCM65192.1"/>
    </source>
</evidence>